<dbReference type="GO" id="GO:0016829">
    <property type="term" value="F:lyase activity"/>
    <property type="evidence" value="ECO:0007669"/>
    <property type="project" value="UniProtKB-KW"/>
</dbReference>
<feature type="compositionally biased region" description="Low complexity" evidence="10">
    <location>
        <begin position="408"/>
        <end position="424"/>
    </location>
</feature>
<dbReference type="CDD" id="cd08972">
    <property type="entry name" value="PF_Nei_N"/>
    <property type="match status" value="1"/>
</dbReference>
<dbReference type="GO" id="GO:0008534">
    <property type="term" value="F:oxidized purine nucleobase lesion DNA N-glycosylase activity"/>
    <property type="evidence" value="ECO:0007669"/>
    <property type="project" value="UniProtKB-EC"/>
</dbReference>
<dbReference type="PANTHER" id="PTHR22993">
    <property type="entry name" value="FORMAMIDOPYRIMIDINE-DNA GLYCOSYLASE"/>
    <property type="match status" value="1"/>
</dbReference>
<evidence type="ECO:0000259" key="11">
    <source>
        <dbReference type="PROSITE" id="PS51068"/>
    </source>
</evidence>
<comment type="caution">
    <text evidence="12">The sequence shown here is derived from an EMBL/GenBank/DDBJ whole genome shotgun (WGS) entry which is preliminary data.</text>
</comment>
<keyword evidence="6" id="KW-0234">DNA repair</keyword>
<dbReference type="Proteomes" id="UP000663841">
    <property type="component" value="Unassembled WGS sequence"/>
</dbReference>
<evidence type="ECO:0000256" key="3">
    <source>
        <dbReference type="ARBA" id="ARBA00022763"/>
    </source>
</evidence>
<comment type="similarity">
    <text evidence="2">Belongs to the FPG family.</text>
</comment>
<keyword evidence="8" id="KW-0511">Multifunctional enzyme</keyword>
<keyword evidence="4" id="KW-0378">Hydrolase</keyword>
<evidence type="ECO:0000256" key="6">
    <source>
        <dbReference type="ARBA" id="ARBA00023204"/>
    </source>
</evidence>
<evidence type="ECO:0000256" key="10">
    <source>
        <dbReference type="SAM" id="MobiDB-lite"/>
    </source>
</evidence>
<proteinExistence type="inferred from homology"/>
<evidence type="ECO:0000256" key="1">
    <source>
        <dbReference type="ARBA" id="ARBA00001668"/>
    </source>
</evidence>
<sequence>MPELPEVERAARLTHHVAVARKIDKVETFEDTIVYTGGITHHDFAKEITGRHVLNVGRYGKVFYIELDGQGRMPVLHLGMTGMVQASSNWFTILGVLTLLQVKGEEPTWYRRRNKDLSADVWPPPRFLKFIIHFSATDTQPATQLAFIDARRLARIRLAHDPLKEHPISELGFDPILSMPELKEFKTMALKRTCPVKALLLDQSFSAGVGNWVADEILFQSRIHPEQRASTLSDVQLQTMYDQTKSVCETAVAVNADSSLFPKHWLFQYRWGKGEKNKTDMILPNGEKAKIKWLTVGGRTSALVEQLQKMPAGGRDKSKKARTEPDNDGEDKDIELATSKTAPTKTRKRKATRGADKADDSSLEDGDSSDLTQVEEEMEAKPVKRARKTVAQVEQKVVRKGSRGKTEAAGTSTRVTRSASTTAADNAPVEKAGRVNKRSTRK</sequence>
<dbReference type="PANTHER" id="PTHR22993:SF9">
    <property type="entry name" value="FORMAMIDOPYRIMIDINE-DNA GLYCOSYLASE"/>
    <property type="match status" value="1"/>
</dbReference>
<dbReference type="GO" id="GO:0005634">
    <property type="term" value="C:nucleus"/>
    <property type="evidence" value="ECO:0007669"/>
    <property type="project" value="TreeGrafter"/>
</dbReference>
<evidence type="ECO:0000256" key="4">
    <source>
        <dbReference type="ARBA" id="ARBA00022801"/>
    </source>
</evidence>
<dbReference type="AlphaFoldDB" id="A0A8H3GS93"/>
<feature type="domain" description="Formamidopyrimidine-DNA glycosylase catalytic" evidence="11">
    <location>
        <begin position="2"/>
        <end position="154"/>
    </location>
</feature>
<dbReference type="InterPro" id="IPR035937">
    <property type="entry name" value="FPG_N"/>
</dbReference>
<dbReference type="Gene3D" id="1.10.8.50">
    <property type="match status" value="1"/>
</dbReference>
<organism evidence="12 13">
    <name type="scientific">Rhizoctonia solani</name>
    <dbReference type="NCBI Taxonomy" id="456999"/>
    <lineage>
        <taxon>Eukaryota</taxon>
        <taxon>Fungi</taxon>
        <taxon>Dikarya</taxon>
        <taxon>Basidiomycota</taxon>
        <taxon>Agaricomycotina</taxon>
        <taxon>Agaricomycetes</taxon>
        <taxon>Cantharellales</taxon>
        <taxon>Ceratobasidiaceae</taxon>
        <taxon>Rhizoctonia</taxon>
    </lineage>
</organism>
<dbReference type="InterPro" id="IPR015886">
    <property type="entry name" value="H2TH_FPG"/>
</dbReference>
<dbReference type="SUPFAM" id="SSF46946">
    <property type="entry name" value="S13-like H2TH domain"/>
    <property type="match status" value="1"/>
</dbReference>
<dbReference type="EMBL" id="CAJMWW010000303">
    <property type="protein sequence ID" value="CAE6465315.1"/>
    <property type="molecule type" value="Genomic_DNA"/>
</dbReference>
<dbReference type="GO" id="GO:0006284">
    <property type="term" value="P:base-excision repair"/>
    <property type="evidence" value="ECO:0007669"/>
    <property type="project" value="InterPro"/>
</dbReference>
<evidence type="ECO:0000313" key="13">
    <source>
        <dbReference type="Proteomes" id="UP000663841"/>
    </source>
</evidence>
<gene>
    <name evidence="12" type="ORF">RDB_LOCUS162294</name>
</gene>
<dbReference type="GO" id="GO:0008270">
    <property type="term" value="F:zinc ion binding"/>
    <property type="evidence" value="ECO:0007669"/>
    <property type="project" value="InterPro"/>
</dbReference>
<reference evidence="12" key="1">
    <citation type="submission" date="2021-01" db="EMBL/GenBank/DDBJ databases">
        <authorList>
            <person name="Kaushik A."/>
        </authorList>
    </citation>
    <scope>NUCLEOTIDE SEQUENCE</scope>
    <source>
        <strain evidence="12">AG3-T5</strain>
    </source>
</reference>
<keyword evidence="3" id="KW-0227">DNA damage</keyword>
<dbReference type="GO" id="GO:0003684">
    <property type="term" value="F:damaged DNA binding"/>
    <property type="evidence" value="ECO:0007669"/>
    <property type="project" value="InterPro"/>
</dbReference>
<dbReference type="Pfam" id="PF01149">
    <property type="entry name" value="Fapy_DNA_glyco"/>
    <property type="match status" value="1"/>
</dbReference>
<dbReference type="SMART" id="SM00898">
    <property type="entry name" value="Fapy_DNA_glyco"/>
    <property type="match status" value="1"/>
</dbReference>
<evidence type="ECO:0000256" key="5">
    <source>
        <dbReference type="ARBA" id="ARBA00023125"/>
    </source>
</evidence>
<dbReference type="SMART" id="SM01232">
    <property type="entry name" value="H2TH"/>
    <property type="match status" value="1"/>
</dbReference>
<keyword evidence="9" id="KW-0326">Glycosidase</keyword>
<dbReference type="Pfam" id="PF06831">
    <property type="entry name" value="H2TH"/>
    <property type="match status" value="1"/>
</dbReference>
<dbReference type="PROSITE" id="PS51068">
    <property type="entry name" value="FPG_CAT"/>
    <property type="match status" value="1"/>
</dbReference>
<evidence type="ECO:0000256" key="9">
    <source>
        <dbReference type="ARBA" id="ARBA00023295"/>
    </source>
</evidence>
<evidence type="ECO:0000256" key="2">
    <source>
        <dbReference type="ARBA" id="ARBA00009409"/>
    </source>
</evidence>
<evidence type="ECO:0000256" key="7">
    <source>
        <dbReference type="ARBA" id="ARBA00023239"/>
    </source>
</evidence>
<dbReference type="InterPro" id="IPR010979">
    <property type="entry name" value="Ribosomal_uS13-like_H2TH"/>
</dbReference>
<dbReference type="SUPFAM" id="SSF81624">
    <property type="entry name" value="N-terminal domain of MutM-like DNA repair proteins"/>
    <property type="match status" value="1"/>
</dbReference>
<evidence type="ECO:0000256" key="8">
    <source>
        <dbReference type="ARBA" id="ARBA00023268"/>
    </source>
</evidence>
<feature type="region of interest" description="Disordered" evidence="10">
    <location>
        <begin position="307"/>
        <end position="442"/>
    </location>
</feature>
<feature type="compositionally biased region" description="Acidic residues" evidence="10">
    <location>
        <begin position="361"/>
        <end position="378"/>
    </location>
</feature>
<accession>A0A8H3GS93</accession>
<dbReference type="Gene3D" id="3.20.190.10">
    <property type="entry name" value="MutM-like, N-terminal"/>
    <property type="match status" value="1"/>
</dbReference>
<evidence type="ECO:0000313" key="12">
    <source>
        <dbReference type="EMBL" id="CAE6465315.1"/>
    </source>
</evidence>
<comment type="catalytic activity">
    <reaction evidence="1">
        <text>Hydrolysis of DNA containing ring-opened 7-methylguanine residues, releasing 2,6-diamino-4-hydroxy-5-(N-methyl)formamidopyrimidine.</text>
        <dbReference type="EC" id="3.2.2.23"/>
    </reaction>
</comment>
<keyword evidence="7" id="KW-0456">Lyase</keyword>
<keyword evidence="5" id="KW-0238">DNA-binding</keyword>
<dbReference type="FunFam" id="1.10.8.50:FF:000009">
    <property type="entry name" value="Formamidopyrimidine-DNA glycosylase"/>
    <property type="match status" value="1"/>
</dbReference>
<dbReference type="GO" id="GO:0003906">
    <property type="term" value="F:DNA-(apurinic or apyrimidinic site) endonuclease activity"/>
    <property type="evidence" value="ECO:0007669"/>
    <property type="project" value="InterPro"/>
</dbReference>
<protein>
    <recommendedName>
        <fullName evidence="11">Formamidopyrimidine-DNA glycosylase catalytic domain-containing protein</fullName>
    </recommendedName>
</protein>
<name>A0A8H3GS93_9AGAM</name>
<dbReference type="InterPro" id="IPR012319">
    <property type="entry name" value="FPG_cat"/>
</dbReference>